<gene>
    <name evidence="3" type="ORF">FB474_0097</name>
</gene>
<name>A0A542ZER8_9MICO</name>
<protein>
    <submittedName>
        <fullName evidence="3">Uncharacterized protein</fullName>
    </submittedName>
</protein>
<dbReference type="EMBL" id="VFOQ01000001">
    <property type="protein sequence ID" value="TQL58760.1"/>
    <property type="molecule type" value="Genomic_DNA"/>
</dbReference>
<feature type="compositionally biased region" description="Gly residues" evidence="1">
    <location>
        <begin position="43"/>
        <end position="52"/>
    </location>
</feature>
<evidence type="ECO:0000313" key="3">
    <source>
        <dbReference type="EMBL" id="TQL58760.1"/>
    </source>
</evidence>
<organism evidence="3 4">
    <name type="scientific">Oryzihumus leptocrescens</name>
    <dbReference type="NCBI Taxonomy" id="297536"/>
    <lineage>
        <taxon>Bacteria</taxon>
        <taxon>Bacillati</taxon>
        <taxon>Actinomycetota</taxon>
        <taxon>Actinomycetes</taxon>
        <taxon>Micrococcales</taxon>
        <taxon>Intrasporangiaceae</taxon>
        <taxon>Oryzihumus</taxon>
    </lineage>
</organism>
<keyword evidence="2" id="KW-0732">Signal</keyword>
<dbReference type="AlphaFoldDB" id="A0A542ZER8"/>
<feature type="chain" id="PRO_5038334678" evidence="2">
    <location>
        <begin position="34"/>
        <end position="472"/>
    </location>
</feature>
<sequence length="472" mass="49073">MALRRKWTAALTGLAITAALAITGVTSPAPAFAGNGGGTGGIGVGTGVGTGPGSVPPSNPGTPTPQPRPRPKPHPGQGGSSGDPSRTYQVSGVTWASPPRVTPVPPQAGGFTGCARDSQGQQAEGVTWSYWAEDRWDSSTQRSLPPYALPGSARYTCLYPPRYTDQPINCAVALSATIDRSGNPNWALDGRVASRSAATAFSRSHALSDCGGSWRLDLAVPLDAWGRYSASAVSTAVSCIERVFTSPDPHTGRIPPAVIVGACSAPFTVSPASARAQSDCVRAARQGWDYSRDWSFTTADCPAGRSPAKCAVGGTPTLLLPTGAVVRLAHLQMMDDGRHLTATWPTPKVTGSTRVYSTSTTLERVSGTPWKGQAPLDEQPFVADLGSPRTGLIPGPWSEAWQSAGSPGKPTVTHLRYRVDAEWATTEGVITGLDTRTGAVSVGSRPGTVRARGVCLSGPLAVDVYYARNSNN</sequence>
<feature type="compositionally biased region" description="Pro residues" evidence="1">
    <location>
        <begin position="54"/>
        <end position="68"/>
    </location>
</feature>
<evidence type="ECO:0000256" key="2">
    <source>
        <dbReference type="SAM" id="SignalP"/>
    </source>
</evidence>
<dbReference type="Proteomes" id="UP000319514">
    <property type="component" value="Unassembled WGS sequence"/>
</dbReference>
<comment type="caution">
    <text evidence="3">The sequence shown here is derived from an EMBL/GenBank/DDBJ whole genome shotgun (WGS) entry which is preliminary data.</text>
</comment>
<keyword evidence="4" id="KW-1185">Reference proteome</keyword>
<proteinExistence type="predicted"/>
<accession>A0A542ZER8</accession>
<evidence type="ECO:0000256" key="1">
    <source>
        <dbReference type="SAM" id="MobiDB-lite"/>
    </source>
</evidence>
<feature type="region of interest" description="Disordered" evidence="1">
    <location>
        <begin position="43"/>
        <end position="106"/>
    </location>
</feature>
<feature type="compositionally biased region" description="Polar residues" evidence="1">
    <location>
        <begin position="82"/>
        <end position="94"/>
    </location>
</feature>
<feature type="signal peptide" evidence="2">
    <location>
        <begin position="1"/>
        <end position="33"/>
    </location>
</feature>
<evidence type="ECO:0000313" key="4">
    <source>
        <dbReference type="Proteomes" id="UP000319514"/>
    </source>
</evidence>
<reference evidence="3 4" key="1">
    <citation type="submission" date="2019-06" db="EMBL/GenBank/DDBJ databases">
        <title>Sequencing the genomes of 1000 actinobacteria strains.</title>
        <authorList>
            <person name="Klenk H.-P."/>
        </authorList>
    </citation>
    <scope>NUCLEOTIDE SEQUENCE [LARGE SCALE GENOMIC DNA]</scope>
    <source>
        <strain evidence="3 4">DSM 18082</strain>
    </source>
</reference>